<dbReference type="GO" id="GO:0160105">
    <property type="term" value="F:tRNA (adenine(22)-N1)-methyltransferase activity"/>
    <property type="evidence" value="ECO:0007669"/>
    <property type="project" value="InterPro"/>
</dbReference>
<dbReference type="Gene3D" id="1.10.287.1890">
    <property type="match status" value="1"/>
</dbReference>
<dbReference type="PANTHER" id="PTHR38451:SF1">
    <property type="entry name" value="TRNA (ADENINE(22)-N(1))-METHYLTRANSFERASE"/>
    <property type="match status" value="1"/>
</dbReference>
<dbReference type="AlphaFoldDB" id="A0A920C658"/>
<keyword evidence="1" id="KW-0489">Methyltransferase</keyword>
<reference evidence="1" key="1">
    <citation type="submission" date="2021-03" db="EMBL/GenBank/DDBJ databases">
        <title>Antimicrobial resistance genes in bacteria isolated from Japanese honey, and their potential for conferring macrolide and lincosamide resistance in the American foulbrood pathogen Paenibacillus larvae.</title>
        <authorList>
            <person name="Okamoto M."/>
            <person name="Kumagai M."/>
            <person name="Kanamori H."/>
            <person name="Takamatsu D."/>
        </authorList>
    </citation>
    <scope>NUCLEOTIDE SEQUENCE</scope>
    <source>
        <strain evidence="1">J43TS3</strain>
    </source>
</reference>
<evidence type="ECO:0000313" key="2">
    <source>
        <dbReference type="Proteomes" id="UP000676917"/>
    </source>
</evidence>
<keyword evidence="1" id="KW-0808">Transferase</keyword>
<dbReference type="GO" id="GO:0032259">
    <property type="term" value="P:methylation"/>
    <property type="evidence" value="ECO:0007669"/>
    <property type="project" value="UniProtKB-KW"/>
</dbReference>
<dbReference type="PANTHER" id="PTHR38451">
    <property type="entry name" value="TRNA (ADENINE(22)-N(1))-METHYLTRANSFERASE"/>
    <property type="match status" value="1"/>
</dbReference>
<proteinExistence type="predicted"/>
<name>A0A920C658_9BACI</name>
<gene>
    <name evidence="1" type="ORF">J43TS3_21770</name>
</gene>
<evidence type="ECO:0000313" key="1">
    <source>
        <dbReference type="EMBL" id="GIO27566.1"/>
    </source>
</evidence>
<dbReference type="Proteomes" id="UP000676917">
    <property type="component" value="Unassembled WGS sequence"/>
</dbReference>
<keyword evidence="2" id="KW-1185">Reference proteome</keyword>
<dbReference type="EMBL" id="BORP01000004">
    <property type="protein sequence ID" value="GIO27566.1"/>
    <property type="molecule type" value="Genomic_DNA"/>
</dbReference>
<dbReference type="Pfam" id="PF04816">
    <property type="entry name" value="TrmK"/>
    <property type="match status" value="1"/>
</dbReference>
<organism evidence="1 2">
    <name type="scientific">Ornithinibacillus bavariensis</name>
    <dbReference type="NCBI Taxonomy" id="545502"/>
    <lineage>
        <taxon>Bacteria</taxon>
        <taxon>Bacillati</taxon>
        <taxon>Bacillota</taxon>
        <taxon>Bacilli</taxon>
        <taxon>Bacillales</taxon>
        <taxon>Bacillaceae</taxon>
        <taxon>Ornithinibacillus</taxon>
    </lineage>
</organism>
<dbReference type="InterPro" id="IPR006901">
    <property type="entry name" value="TrmK"/>
</dbReference>
<comment type="caution">
    <text evidence="1">The sequence shown here is derived from an EMBL/GenBank/DDBJ whole genome shotgun (WGS) entry which is preliminary data.</text>
</comment>
<dbReference type="InterPro" id="IPR029063">
    <property type="entry name" value="SAM-dependent_MTases_sf"/>
</dbReference>
<protein>
    <submittedName>
        <fullName evidence="1">SAM-dependent methyltransferase</fullName>
    </submittedName>
</protein>
<accession>A0A920C658</accession>
<dbReference type="PIRSF" id="PIRSF018637">
    <property type="entry name" value="TrmK"/>
    <property type="match status" value="1"/>
</dbReference>
<dbReference type="Gene3D" id="3.40.50.150">
    <property type="entry name" value="Vaccinia Virus protein VP39"/>
    <property type="match status" value="1"/>
</dbReference>
<sequence length="238" mass="27153">MTEDVKLSERLITVASFLPIGANFADIGSDHAYLPCYVCMNDETARAIAGDVRVGPLSSARETVSKYNLTHVVDVRLGDGLQVLKENEVEQVVIAGMGGSLIRTILEQGQDKLGRVELIIAQPNVDEKNVRKWYMENDYQIQDEVILEENGHIYEIIVGKKSTNLKPLTDREIFFGPILLKERLPLFYKKWQIEKDKLSRVLKQMGQAKTKDHTKMAKFKIQLEWIEEVLEDAKNNHQ</sequence>
<dbReference type="RefSeq" id="WP_212921050.1">
    <property type="nucleotide sequence ID" value="NZ_BORP01000004.1"/>
</dbReference>